<accession>A0A7Z0WFH0</accession>
<comment type="caution">
    <text evidence="1">The sequence shown here is derived from an EMBL/GenBank/DDBJ whole genome shotgun (WGS) entry which is preliminary data.</text>
</comment>
<proteinExistence type="predicted"/>
<evidence type="ECO:0000313" key="2">
    <source>
        <dbReference type="Proteomes" id="UP000185696"/>
    </source>
</evidence>
<dbReference type="RefSeq" id="WP_075137867.1">
    <property type="nucleotide sequence ID" value="NZ_MSIF01000033.1"/>
</dbReference>
<protein>
    <submittedName>
        <fullName evidence="1">Uncharacterized protein</fullName>
    </submittedName>
</protein>
<dbReference type="AlphaFoldDB" id="A0A7Z0WFH0"/>
<gene>
    <name evidence="1" type="ORF">BLA60_37665</name>
</gene>
<organism evidence="1 2">
    <name type="scientific">Actinophytocola xinjiangensis</name>
    <dbReference type="NCBI Taxonomy" id="485602"/>
    <lineage>
        <taxon>Bacteria</taxon>
        <taxon>Bacillati</taxon>
        <taxon>Actinomycetota</taxon>
        <taxon>Actinomycetes</taxon>
        <taxon>Pseudonocardiales</taxon>
        <taxon>Pseudonocardiaceae</taxon>
    </lineage>
</organism>
<sequence>MSIRSLGIEMEGQDTIEFHASRSEPTAWIVLDVDGSQCEIQLAQSHVETLRDQLPGVLADLARVGDEDDARQRADDAVLRATDAVTRALEKARLAENTGAHEVATSLRTAAAETTETADAVDRAVRTFVEATLSADRAADRLAHATVLAGQS</sequence>
<name>A0A7Z0WFH0_9PSEU</name>
<dbReference type="Proteomes" id="UP000185696">
    <property type="component" value="Unassembled WGS sequence"/>
</dbReference>
<dbReference type="EMBL" id="MSIF01000033">
    <property type="protein sequence ID" value="OLF05110.1"/>
    <property type="molecule type" value="Genomic_DNA"/>
</dbReference>
<reference evidence="1 2" key="1">
    <citation type="submission" date="2016-12" db="EMBL/GenBank/DDBJ databases">
        <title>The draft genome sequence of Actinophytocola xinjiangensis.</title>
        <authorList>
            <person name="Wang W."/>
            <person name="Yuan L."/>
        </authorList>
    </citation>
    <scope>NUCLEOTIDE SEQUENCE [LARGE SCALE GENOMIC DNA]</scope>
    <source>
        <strain evidence="1 2">CGMCC 4.4663</strain>
    </source>
</reference>
<dbReference type="OrthoDB" id="10016835at2"/>
<evidence type="ECO:0000313" key="1">
    <source>
        <dbReference type="EMBL" id="OLF05110.1"/>
    </source>
</evidence>
<keyword evidence="2" id="KW-1185">Reference proteome</keyword>